<evidence type="ECO:0000256" key="2">
    <source>
        <dbReference type="SAM" id="Phobius"/>
    </source>
</evidence>
<dbReference type="InterPro" id="IPR000160">
    <property type="entry name" value="GGDEF_dom"/>
</dbReference>
<dbReference type="Pfam" id="PF00990">
    <property type="entry name" value="GGDEF"/>
    <property type="match status" value="1"/>
</dbReference>
<evidence type="ECO:0000313" key="4">
    <source>
        <dbReference type="EMBL" id="TCV00549.1"/>
    </source>
</evidence>
<accession>A0A4R3VAM3</accession>
<proteinExistence type="predicted"/>
<dbReference type="FunFam" id="3.30.70.270:FF:000001">
    <property type="entry name" value="Diguanylate cyclase domain protein"/>
    <property type="match status" value="1"/>
</dbReference>
<feature type="transmembrane region" description="Helical" evidence="2">
    <location>
        <begin position="47"/>
        <end position="64"/>
    </location>
</feature>
<dbReference type="PROSITE" id="PS50887">
    <property type="entry name" value="GGDEF"/>
    <property type="match status" value="1"/>
</dbReference>
<name>A0A4R3VAM3_9BURK</name>
<evidence type="ECO:0000256" key="1">
    <source>
        <dbReference type="ARBA" id="ARBA00012528"/>
    </source>
</evidence>
<evidence type="ECO:0000313" key="5">
    <source>
        <dbReference type="Proteomes" id="UP000294692"/>
    </source>
</evidence>
<feature type="domain" description="GGDEF" evidence="3">
    <location>
        <begin position="244"/>
        <end position="377"/>
    </location>
</feature>
<dbReference type="Proteomes" id="UP000294692">
    <property type="component" value="Unassembled WGS sequence"/>
</dbReference>
<dbReference type="SMART" id="SM00267">
    <property type="entry name" value="GGDEF"/>
    <property type="match status" value="1"/>
</dbReference>
<dbReference type="Gene3D" id="3.30.70.270">
    <property type="match status" value="1"/>
</dbReference>
<evidence type="ECO:0000259" key="3">
    <source>
        <dbReference type="PROSITE" id="PS50887"/>
    </source>
</evidence>
<feature type="transmembrane region" description="Helical" evidence="2">
    <location>
        <begin position="76"/>
        <end position="95"/>
    </location>
</feature>
<dbReference type="GO" id="GO:0043709">
    <property type="term" value="P:cell adhesion involved in single-species biofilm formation"/>
    <property type="evidence" value="ECO:0007669"/>
    <property type="project" value="TreeGrafter"/>
</dbReference>
<reference evidence="4 5" key="1">
    <citation type="submission" date="2019-03" db="EMBL/GenBank/DDBJ databases">
        <title>Genomic Encyclopedia of Type Strains, Phase IV (KMG-IV): sequencing the most valuable type-strain genomes for metagenomic binning, comparative biology and taxonomic classification.</title>
        <authorList>
            <person name="Goeker M."/>
        </authorList>
    </citation>
    <scope>NUCLEOTIDE SEQUENCE [LARGE SCALE GENOMIC DNA]</scope>
    <source>
        <strain evidence="4 5">DSM 100048</strain>
    </source>
</reference>
<keyword evidence="2" id="KW-0812">Transmembrane</keyword>
<dbReference type="PANTHER" id="PTHR45138:SF24">
    <property type="entry name" value="DIGUANYLATE CYCLASE DGCC-RELATED"/>
    <property type="match status" value="1"/>
</dbReference>
<dbReference type="InterPro" id="IPR043128">
    <property type="entry name" value="Rev_trsase/Diguanyl_cyclase"/>
</dbReference>
<dbReference type="EC" id="2.7.7.65" evidence="1"/>
<dbReference type="EMBL" id="SMBX01000003">
    <property type="protein sequence ID" value="TCV00549.1"/>
    <property type="molecule type" value="Genomic_DNA"/>
</dbReference>
<keyword evidence="2" id="KW-1133">Transmembrane helix</keyword>
<dbReference type="GO" id="GO:1902201">
    <property type="term" value="P:negative regulation of bacterial-type flagellum-dependent cell motility"/>
    <property type="evidence" value="ECO:0007669"/>
    <property type="project" value="TreeGrafter"/>
</dbReference>
<feature type="transmembrane region" description="Helical" evidence="2">
    <location>
        <begin position="160"/>
        <end position="176"/>
    </location>
</feature>
<dbReference type="GO" id="GO:0005886">
    <property type="term" value="C:plasma membrane"/>
    <property type="evidence" value="ECO:0007669"/>
    <property type="project" value="TreeGrafter"/>
</dbReference>
<sequence length="381" mass="42177">MTAPHAASTRIKTLAARSLSSLRDALTNRSHSRDFAYARGDYLRNRVMVVCALFLALLPFWSVIDWFMLAPQSLTYTLPGRAVMLLVLILVFVLARYSRFRPQLARLAAGLLLSAPAAFYALVLATLPEQQQSLIGYSFIPYMLVTMLAIFPFTLFESSVLGAALIALQLYALYVTGDLMTASGLQEIWLLAALLSITLTANYFQLGLLLRLYREATHDPLTGLLNRGALIRTANQAMLRQPVPRMALIMMDLDHFKRINDTYGHAFGDDVLRNFARILQQTLGPGDIASRYGGEEFVAILIDADRATAMEVAERIREQTEAAALTSHEGESVRHTVSIGVAAIKPGESFREAALRADHRLYEAKRISRNRVVGVDTASAD</sequence>
<organism evidence="4 5">
    <name type="scientific">Paracandidimonas soli</name>
    <dbReference type="NCBI Taxonomy" id="1917182"/>
    <lineage>
        <taxon>Bacteria</taxon>
        <taxon>Pseudomonadati</taxon>
        <taxon>Pseudomonadota</taxon>
        <taxon>Betaproteobacteria</taxon>
        <taxon>Burkholderiales</taxon>
        <taxon>Alcaligenaceae</taxon>
        <taxon>Paracandidimonas</taxon>
    </lineage>
</organism>
<feature type="transmembrane region" description="Helical" evidence="2">
    <location>
        <begin position="107"/>
        <end position="128"/>
    </location>
</feature>
<dbReference type="NCBIfam" id="TIGR00254">
    <property type="entry name" value="GGDEF"/>
    <property type="match status" value="1"/>
</dbReference>
<protein>
    <recommendedName>
        <fullName evidence="1">diguanylate cyclase</fullName>
        <ecNumber evidence="1">2.7.7.65</ecNumber>
    </recommendedName>
</protein>
<dbReference type="GO" id="GO:0052621">
    <property type="term" value="F:diguanylate cyclase activity"/>
    <property type="evidence" value="ECO:0007669"/>
    <property type="project" value="UniProtKB-EC"/>
</dbReference>
<feature type="transmembrane region" description="Helical" evidence="2">
    <location>
        <begin position="134"/>
        <end position="153"/>
    </location>
</feature>
<gene>
    <name evidence="4" type="ORF">EV686_103130</name>
</gene>
<dbReference type="SUPFAM" id="SSF55073">
    <property type="entry name" value="Nucleotide cyclase"/>
    <property type="match status" value="1"/>
</dbReference>
<keyword evidence="5" id="KW-1185">Reference proteome</keyword>
<dbReference type="InterPro" id="IPR050469">
    <property type="entry name" value="Diguanylate_Cyclase"/>
</dbReference>
<dbReference type="PANTHER" id="PTHR45138">
    <property type="entry name" value="REGULATORY COMPONENTS OF SENSORY TRANSDUCTION SYSTEM"/>
    <property type="match status" value="1"/>
</dbReference>
<comment type="caution">
    <text evidence="4">The sequence shown here is derived from an EMBL/GenBank/DDBJ whole genome shotgun (WGS) entry which is preliminary data.</text>
</comment>
<keyword evidence="2" id="KW-0472">Membrane</keyword>
<dbReference type="RefSeq" id="WP_132475147.1">
    <property type="nucleotide sequence ID" value="NZ_JBHRVM010000001.1"/>
</dbReference>
<dbReference type="CDD" id="cd01949">
    <property type="entry name" value="GGDEF"/>
    <property type="match status" value="1"/>
</dbReference>
<dbReference type="AlphaFoldDB" id="A0A4R3VAM3"/>
<feature type="transmembrane region" description="Helical" evidence="2">
    <location>
        <begin position="188"/>
        <end position="210"/>
    </location>
</feature>
<dbReference type="OrthoDB" id="9813903at2"/>
<dbReference type="InterPro" id="IPR029787">
    <property type="entry name" value="Nucleotide_cyclase"/>
</dbReference>